<dbReference type="GO" id="GO:0046872">
    <property type="term" value="F:metal ion binding"/>
    <property type="evidence" value="ECO:0007669"/>
    <property type="project" value="InterPro"/>
</dbReference>
<dbReference type="AlphaFoldDB" id="A0A921MPB1"/>
<reference evidence="2" key="1">
    <citation type="journal article" date="2021" name="PeerJ">
        <title>Extensive microbial diversity within the chicken gut microbiome revealed by metagenomics and culture.</title>
        <authorList>
            <person name="Gilroy R."/>
            <person name="Ravi A."/>
            <person name="Getino M."/>
            <person name="Pursley I."/>
            <person name="Horton D.L."/>
            <person name="Alikhan N.F."/>
            <person name="Baker D."/>
            <person name="Gharbi K."/>
            <person name="Hall N."/>
            <person name="Watson M."/>
            <person name="Adriaenssens E.M."/>
            <person name="Foster-Nyarko E."/>
            <person name="Jarju S."/>
            <person name="Secka A."/>
            <person name="Antonio M."/>
            <person name="Oren A."/>
            <person name="Chaudhuri R.R."/>
            <person name="La Ragione R."/>
            <person name="Hildebrand F."/>
            <person name="Pallen M.J."/>
        </authorList>
    </citation>
    <scope>NUCLEOTIDE SEQUENCE</scope>
    <source>
        <strain evidence="2">CHK121-7720</strain>
    </source>
</reference>
<dbReference type="InterPro" id="IPR036163">
    <property type="entry name" value="HMA_dom_sf"/>
</dbReference>
<dbReference type="CDD" id="cd00371">
    <property type="entry name" value="HMA"/>
    <property type="match status" value="1"/>
</dbReference>
<proteinExistence type="predicted"/>
<reference evidence="2" key="2">
    <citation type="submission" date="2021-09" db="EMBL/GenBank/DDBJ databases">
        <authorList>
            <person name="Gilroy R."/>
        </authorList>
    </citation>
    <scope>NUCLEOTIDE SEQUENCE</scope>
    <source>
        <strain evidence="2">CHK121-7720</strain>
    </source>
</reference>
<sequence length="68" mass="7389">MKMIQVKTSAKCAGCVAKIGEQLNQFLTPDQWSLDLSTPDKLLTVNADVPAERVVDAVRAAGFKAELR</sequence>
<evidence type="ECO:0000313" key="3">
    <source>
        <dbReference type="Proteomes" id="UP000757103"/>
    </source>
</evidence>
<name>A0A921MPB1_9BACT</name>
<comment type="caution">
    <text evidence="2">The sequence shown here is derived from an EMBL/GenBank/DDBJ whole genome shotgun (WGS) entry which is preliminary data.</text>
</comment>
<evidence type="ECO:0000259" key="1">
    <source>
        <dbReference type="PROSITE" id="PS50846"/>
    </source>
</evidence>
<gene>
    <name evidence="2" type="ORF">K8U91_00890</name>
</gene>
<dbReference type="InterPro" id="IPR006121">
    <property type="entry name" value="HMA_dom"/>
</dbReference>
<evidence type="ECO:0000313" key="2">
    <source>
        <dbReference type="EMBL" id="HJG88019.1"/>
    </source>
</evidence>
<feature type="domain" description="HMA" evidence="1">
    <location>
        <begin position="1"/>
        <end position="66"/>
    </location>
</feature>
<dbReference type="Gene3D" id="3.30.70.100">
    <property type="match status" value="1"/>
</dbReference>
<protein>
    <submittedName>
        <fullName evidence="2">Heavy-metal-associated domain-containing protein</fullName>
    </submittedName>
</protein>
<organism evidence="2 3">
    <name type="scientific">Barnesiella viscericola</name>
    <dbReference type="NCBI Taxonomy" id="397865"/>
    <lineage>
        <taxon>Bacteria</taxon>
        <taxon>Pseudomonadati</taxon>
        <taxon>Bacteroidota</taxon>
        <taxon>Bacteroidia</taxon>
        <taxon>Bacteroidales</taxon>
        <taxon>Barnesiellaceae</taxon>
        <taxon>Barnesiella</taxon>
    </lineage>
</organism>
<dbReference type="PROSITE" id="PS50846">
    <property type="entry name" value="HMA_2"/>
    <property type="match status" value="1"/>
</dbReference>
<dbReference type="SUPFAM" id="SSF55008">
    <property type="entry name" value="HMA, heavy metal-associated domain"/>
    <property type="match status" value="1"/>
</dbReference>
<accession>A0A921MPB1</accession>
<dbReference type="Proteomes" id="UP000757103">
    <property type="component" value="Unassembled WGS sequence"/>
</dbReference>
<dbReference type="EMBL" id="DYUD01000006">
    <property type="protein sequence ID" value="HJG88019.1"/>
    <property type="molecule type" value="Genomic_DNA"/>
</dbReference>